<dbReference type="OrthoDB" id="2818246at2759"/>
<reference evidence="2" key="1">
    <citation type="submission" date="2021-07" db="EMBL/GenBank/DDBJ databases">
        <authorList>
            <person name="Branca A.L. A."/>
        </authorList>
    </citation>
    <scope>NUCLEOTIDE SEQUENCE</scope>
</reference>
<dbReference type="InterPro" id="IPR000994">
    <property type="entry name" value="Pept_M24"/>
</dbReference>
<dbReference type="Pfam" id="PF00557">
    <property type="entry name" value="Peptidase_M24"/>
    <property type="match status" value="1"/>
</dbReference>
<proteinExistence type="predicted"/>
<dbReference type="Gene3D" id="3.90.230.10">
    <property type="entry name" value="Creatinase/methionine aminopeptidase superfamily"/>
    <property type="match status" value="1"/>
</dbReference>
<sequence length="228" mass="26050">MFGTFFNFFSAPRPDVVTEAPTHEQIERAEHLLEAQIKAAALFEDIENQLVRFGISEKTLNKEIYDLGALHGRTPPPPDRIIQPDDILVVDLGPIFEAWEADFGRTFVLGEDHHKLKLRDSLKPIWKIVRGKYLASPGITGEELYEIACAEAQRFGFDFGAEIAGHLVGCFPHERIPHDRLSLYIKKGNKEKINSIGRDGLKRHWILEIHLRDPVYQFGGFYEQLMTV</sequence>
<comment type="caution">
    <text evidence="2">The sequence shown here is derived from an EMBL/GenBank/DDBJ whole genome shotgun (WGS) entry which is preliminary data.</text>
</comment>
<protein>
    <recommendedName>
        <fullName evidence="1">Peptidase M24 domain-containing protein</fullName>
    </recommendedName>
</protein>
<dbReference type="AlphaFoldDB" id="A0A9W4K873"/>
<evidence type="ECO:0000313" key="2">
    <source>
        <dbReference type="EMBL" id="CAG8886118.1"/>
    </source>
</evidence>
<name>A0A9W4K873_9EURO</name>
<dbReference type="EMBL" id="CAJVRC010000835">
    <property type="protein sequence ID" value="CAG8886118.1"/>
    <property type="molecule type" value="Genomic_DNA"/>
</dbReference>
<dbReference type="InterPro" id="IPR036005">
    <property type="entry name" value="Creatinase/aminopeptidase-like"/>
</dbReference>
<dbReference type="Proteomes" id="UP001154252">
    <property type="component" value="Unassembled WGS sequence"/>
</dbReference>
<feature type="domain" description="Peptidase M24" evidence="1">
    <location>
        <begin position="70"/>
        <end position="178"/>
    </location>
</feature>
<accession>A0A9W4K873</accession>
<keyword evidence="3" id="KW-1185">Reference proteome</keyword>
<evidence type="ECO:0000259" key="1">
    <source>
        <dbReference type="Pfam" id="PF00557"/>
    </source>
</evidence>
<dbReference type="SUPFAM" id="SSF55920">
    <property type="entry name" value="Creatinase/aminopeptidase"/>
    <property type="match status" value="1"/>
</dbReference>
<evidence type="ECO:0000313" key="3">
    <source>
        <dbReference type="Proteomes" id="UP001154252"/>
    </source>
</evidence>
<organism evidence="2 3">
    <name type="scientific">Penicillium egyptiacum</name>
    <dbReference type="NCBI Taxonomy" id="1303716"/>
    <lineage>
        <taxon>Eukaryota</taxon>
        <taxon>Fungi</taxon>
        <taxon>Dikarya</taxon>
        <taxon>Ascomycota</taxon>
        <taxon>Pezizomycotina</taxon>
        <taxon>Eurotiomycetes</taxon>
        <taxon>Eurotiomycetidae</taxon>
        <taxon>Eurotiales</taxon>
        <taxon>Aspergillaceae</taxon>
        <taxon>Penicillium</taxon>
    </lineage>
</organism>
<gene>
    <name evidence="2" type="ORF">PEGY_LOCUS760</name>
</gene>